<dbReference type="EMBL" id="LSRL02000125">
    <property type="protein sequence ID" value="TDG43925.1"/>
    <property type="molecule type" value="Genomic_DNA"/>
</dbReference>
<dbReference type="AlphaFoldDB" id="A0A484B7Y3"/>
<name>A0A484B7Y3_DRONA</name>
<evidence type="ECO:0000313" key="2">
    <source>
        <dbReference type="Proteomes" id="UP000295192"/>
    </source>
</evidence>
<dbReference type="Proteomes" id="UP000295192">
    <property type="component" value="Unassembled WGS sequence"/>
</dbReference>
<evidence type="ECO:0000313" key="1">
    <source>
        <dbReference type="EMBL" id="TDG43925.1"/>
    </source>
</evidence>
<reference evidence="1 2" key="1">
    <citation type="journal article" date="2019" name="J. Hered.">
        <title>An Improved Genome Assembly for Drosophila navojoa, the Basal Species in the mojavensis Cluster.</title>
        <authorList>
            <person name="Vanderlinde T."/>
            <person name="Dupim E.G."/>
            <person name="Nazario-Yepiz N.O."/>
            <person name="Carvalho A.B."/>
        </authorList>
    </citation>
    <scope>NUCLEOTIDE SEQUENCE [LARGE SCALE GENOMIC DNA]</scope>
    <source>
        <strain evidence="1">Navoj_Jal97</strain>
        <tissue evidence="1">Whole organism</tissue>
    </source>
</reference>
<accession>A0A484B7Y3</accession>
<gene>
    <name evidence="1" type="ORF">AWZ03_009659</name>
</gene>
<organism evidence="1 2">
    <name type="scientific">Drosophila navojoa</name>
    <name type="common">Fruit fly</name>
    <dbReference type="NCBI Taxonomy" id="7232"/>
    <lineage>
        <taxon>Eukaryota</taxon>
        <taxon>Metazoa</taxon>
        <taxon>Ecdysozoa</taxon>
        <taxon>Arthropoda</taxon>
        <taxon>Hexapoda</taxon>
        <taxon>Insecta</taxon>
        <taxon>Pterygota</taxon>
        <taxon>Neoptera</taxon>
        <taxon>Endopterygota</taxon>
        <taxon>Diptera</taxon>
        <taxon>Brachycera</taxon>
        <taxon>Muscomorpha</taxon>
        <taxon>Ephydroidea</taxon>
        <taxon>Drosophilidae</taxon>
        <taxon>Drosophila</taxon>
    </lineage>
</organism>
<protein>
    <submittedName>
        <fullName evidence="1">Uncharacterized protein</fullName>
    </submittedName>
</protein>
<keyword evidence="2" id="KW-1185">Reference proteome</keyword>
<proteinExistence type="predicted"/>
<sequence length="68" mass="7692">MAMLAPTAAQMHIKKQQQQWNCSIFLKSQQEQQEQRQQQQYCQPQCGRGSSCLSVNAATVPQSTHLPC</sequence>
<comment type="caution">
    <text evidence="1">The sequence shown here is derived from an EMBL/GenBank/DDBJ whole genome shotgun (WGS) entry which is preliminary data.</text>
</comment>